<keyword evidence="1" id="KW-0812">Transmembrane</keyword>
<evidence type="ECO:0000313" key="3">
    <source>
        <dbReference type="Proteomes" id="UP000001934"/>
    </source>
</evidence>
<protein>
    <submittedName>
        <fullName evidence="2">Uncharacterized protein</fullName>
    </submittedName>
</protein>
<dbReference type="KEGG" id="ayw:AYWB_342"/>
<dbReference type="AlphaFoldDB" id="Q2NJD4"/>
<dbReference type="HOGENOM" id="CLU_2766936_0_0_14"/>
<dbReference type="Proteomes" id="UP000001934">
    <property type="component" value="Chromosome"/>
</dbReference>
<evidence type="ECO:0000313" key="2">
    <source>
        <dbReference type="EMBL" id="ABC65459.1"/>
    </source>
</evidence>
<proteinExistence type="predicted"/>
<gene>
    <name evidence="2" type="ordered locus">AYWB_342</name>
</gene>
<reference evidence="2 3" key="1">
    <citation type="journal article" date="2006" name="J. Bacteriol.">
        <title>Living with genome instability: the adaptation of phytoplasmas to diverse environments of their insect and plant hosts.</title>
        <authorList>
            <person name="Bai X."/>
            <person name="Zhang J."/>
            <person name="Ewing A."/>
            <person name="Miller S.A."/>
            <person name="Jancso Radek A."/>
            <person name="Shevchenko D.V."/>
            <person name="Tsukerman K."/>
            <person name="Walunas T."/>
            <person name="Lapidus A."/>
            <person name="Campbell J.W."/>
            <person name="Hogenhout S.A."/>
        </authorList>
    </citation>
    <scope>NUCLEOTIDE SEQUENCE [LARGE SCALE GENOMIC DNA]</scope>
    <source>
        <strain evidence="2 3">AYWB</strain>
    </source>
</reference>
<sequence length="69" mass="8082">MKILPKELINMIKIKKISKWFLLIIILIVAAFIGFIILTETGVIKLPKDPIPTFQETKSAIFKEWERNR</sequence>
<feature type="transmembrane region" description="Helical" evidence="1">
    <location>
        <begin position="20"/>
        <end position="38"/>
    </location>
</feature>
<keyword evidence="1" id="KW-1133">Transmembrane helix</keyword>
<organism evidence="2 3">
    <name type="scientific">Aster yellows witches'-broom phytoplasma (strain AYWB)</name>
    <dbReference type="NCBI Taxonomy" id="322098"/>
    <lineage>
        <taxon>Bacteria</taxon>
        <taxon>Bacillati</taxon>
        <taxon>Mycoplasmatota</taxon>
        <taxon>Mollicutes</taxon>
        <taxon>Acholeplasmatales</taxon>
        <taxon>Acholeplasmataceae</taxon>
        <taxon>Candidatus Phytoplasma</taxon>
        <taxon>16SrI (Aster yellows group)</taxon>
    </lineage>
</organism>
<dbReference type="EMBL" id="CP000061">
    <property type="protein sequence ID" value="ABC65459.1"/>
    <property type="molecule type" value="Genomic_DNA"/>
</dbReference>
<keyword evidence="3" id="KW-1185">Reference proteome</keyword>
<dbReference type="STRING" id="322098.AYWB_342"/>
<evidence type="ECO:0000256" key="1">
    <source>
        <dbReference type="SAM" id="Phobius"/>
    </source>
</evidence>
<name>Q2NJD4_AYWBP</name>
<accession>Q2NJD4</accession>
<keyword evidence="1" id="KW-0472">Membrane</keyword>